<evidence type="ECO:0000313" key="1">
    <source>
        <dbReference type="EMBL" id="RRT33763.1"/>
    </source>
</evidence>
<evidence type="ECO:0000313" key="2">
    <source>
        <dbReference type="Proteomes" id="UP000287651"/>
    </source>
</evidence>
<proteinExistence type="predicted"/>
<gene>
    <name evidence="1" type="ORF">B296_00056007</name>
</gene>
<dbReference type="AlphaFoldDB" id="A0A426X2R4"/>
<reference evidence="1 2" key="1">
    <citation type="journal article" date="2014" name="Agronomy (Basel)">
        <title>A Draft Genome Sequence for Ensete ventricosum, the Drought-Tolerant Tree Against Hunger.</title>
        <authorList>
            <person name="Harrison J."/>
            <person name="Moore K.A."/>
            <person name="Paszkiewicz K."/>
            <person name="Jones T."/>
            <person name="Grant M."/>
            <person name="Ambacheew D."/>
            <person name="Muzemil S."/>
            <person name="Studholme D.J."/>
        </authorList>
    </citation>
    <scope>NUCLEOTIDE SEQUENCE [LARGE SCALE GENOMIC DNA]</scope>
</reference>
<accession>A0A426X2R4</accession>
<sequence length="145" mass="15796">MSSYLSTTPVVLAVRRAPTGEGCRPYLCQVGCTTTDAPISAPNRLPVSGRPRRRASCPRLRRRGSQVNICHIILPPRKTFSRCPIRVLEMRSCVELLACGDVGLVPSGGSGTDRAERSSGEELARLRIRELIRPNRGLRTAQSGS</sequence>
<comment type="caution">
    <text evidence="1">The sequence shown here is derived from an EMBL/GenBank/DDBJ whole genome shotgun (WGS) entry which is preliminary data.</text>
</comment>
<dbReference type="EMBL" id="AMZH03028316">
    <property type="protein sequence ID" value="RRT33763.1"/>
    <property type="molecule type" value="Genomic_DNA"/>
</dbReference>
<name>A0A426X2R4_ENSVE</name>
<protein>
    <submittedName>
        <fullName evidence="1">Uncharacterized protein</fullName>
    </submittedName>
</protein>
<organism evidence="1 2">
    <name type="scientific">Ensete ventricosum</name>
    <name type="common">Abyssinian banana</name>
    <name type="synonym">Musa ensete</name>
    <dbReference type="NCBI Taxonomy" id="4639"/>
    <lineage>
        <taxon>Eukaryota</taxon>
        <taxon>Viridiplantae</taxon>
        <taxon>Streptophyta</taxon>
        <taxon>Embryophyta</taxon>
        <taxon>Tracheophyta</taxon>
        <taxon>Spermatophyta</taxon>
        <taxon>Magnoliopsida</taxon>
        <taxon>Liliopsida</taxon>
        <taxon>Zingiberales</taxon>
        <taxon>Musaceae</taxon>
        <taxon>Ensete</taxon>
    </lineage>
</organism>
<dbReference type="Proteomes" id="UP000287651">
    <property type="component" value="Unassembled WGS sequence"/>
</dbReference>